<gene>
    <name evidence="2" type="ORF">IT779_06820</name>
</gene>
<evidence type="ECO:0000313" key="3">
    <source>
        <dbReference type="Proteomes" id="UP000655751"/>
    </source>
</evidence>
<comment type="caution">
    <text evidence="2">The sequence shown here is derived from an EMBL/GenBank/DDBJ whole genome shotgun (WGS) entry which is preliminary data.</text>
</comment>
<feature type="compositionally biased region" description="Polar residues" evidence="1">
    <location>
        <begin position="336"/>
        <end position="348"/>
    </location>
</feature>
<feature type="region of interest" description="Disordered" evidence="1">
    <location>
        <begin position="299"/>
        <end position="432"/>
    </location>
</feature>
<feature type="compositionally biased region" description="Low complexity" evidence="1">
    <location>
        <begin position="180"/>
        <end position="194"/>
    </location>
</feature>
<feature type="compositionally biased region" description="Low complexity" evidence="1">
    <location>
        <begin position="299"/>
        <end position="325"/>
    </location>
</feature>
<evidence type="ECO:0000313" key="2">
    <source>
        <dbReference type="EMBL" id="MBH0775997.1"/>
    </source>
</evidence>
<dbReference type="AlphaFoldDB" id="A0A931I944"/>
<feature type="compositionally biased region" description="Low complexity" evidence="1">
    <location>
        <begin position="352"/>
        <end position="382"/>
    </location>
</feature>
<feature type="compositionally biased region" description="Basic and acidic residues" evidence="1">
    <location>
        <begin position="394"/>
        <end position="423"/>
    </location>
</feature>
<dbReference type="SUPFAM" id="SSF140453">
    <property type="entry name" value="EsxAB dimer-like"/>
    <property type="match status" value="1"/>
</dbReference>
<feature type="region of interest" description="Disordered" evidence="1">
    <location>
        <begin position="155"/>
        <end position="273"/>
    </location>
</feature>
<protein>
    <recommendedName>
        <fullName evidence="4">PPE domain-containing protein</fullName>
    </recommendedName>
</protein>
<feature type="compositionally biased region" description="Gly residues" evidence="1">
    <location>
        <begin position="383"/>
        <end position="393"/>
    </location>
</feature>
<proteinExistence type="predicted"/>
<accession>A0A931I944</accession>
<feature type="compositionally biased region" description="Polar residues" evidence="1">
    <location>
        <begin position="246"/>
        <end position="262"/>
    </location>
</feature>
<reference evidence="2" key="1">
    <citation type="submission" date="2020-11" db="EMBL/GenBank/DDBJ databases">
        <title>Nocardia NEAU-351.nov., a novel actinomycete isolated from the cow dung.</title>
        <authorList>
            <person name="Zhang X."/>
        </authorList>
    </citation>
    <scope>NUCLEOTIDE SEQUENCE</scope>
    <source>
        <strain evidence="2">NEAU-351</strain>
    </source>
</reference>
<evidence type="ECO:0008006" key="4">
    <source>
        <dbReference type="Google" id="ProtNLM"/>
    </source>
</evidence>
<feature type="compositionally biased region" description="Low complexity" evidence="1">
    <location>
        <begin position="264"/>
        <end position="273"/>
    </location>
</feature>
<dbReference type="EMBL" id="JADMLG010000002">
    <property type="protein sequence ID" value="MBH0775997.1"/>
    <property type="molecule type" value="Genomic_DNA"/>
</dbReference>
<sequence>MRPTDGRVITNPENAQSFSHAEIKQAADQMNPNALSGAVDAWAAIATAVTDAGKRFESAIQSAITEHWEGVAADAAVRGIREFAAKVGELGEALGRQSAPIAAAGNAASQFQAAIPAVPDSSSSSATPEVRNSVEEQARDDMVTYYIRPYATTAPEIPTLPAPAHPAVTAPGGTGTSPLISTPGASGAAATSPITQPPVESGASATGQATQPVSPVPAGATPATTPEATTPQPGTGAAGTPPQSTDPAATNPQTTASPNGVPQTAGSTASTIPASASTIPASASTVPASASTLASLLGASTSRASTPQPIQQGTSPAAAAPAPSQGGTGPVRSDVPASSQAPAQNSGQAPRPGASVPAQPAAQSAPAQPAAAPARPAVAGSSGYAGMGPAGARGRGEGDGEHRSPRYLRTEEHAAELLGEPERTVPPVLGAD</sequence>
<dbReference type="InterPro" id="IPR036689">
    <property type="entry name" value="ESAT-6-like_sf"/>
</dbReference>
<feature type="region of interest" description="Disordered" evidence="1">
    <location>
        <begin position="118"/>
        <end position="137"/>
    </location>
</feature>
<dbReference type="RefSeq" id="WP_196148295.1">
    <property type="nucleotide sequence ID" value="NZ_JADMLG010000002.1"/>
</dbReference>
<feature type="compositionally biased region" description="Low complexity" evidence="1">
    <location>
        <begin position="212"/>
        <end position="245"/>
    </location>
</feature>
<name>A0A931I944_9NOCA</name>
<organism evidence="2 3">
    <name type="scientific">Nocardia bovistercoris</name>
    <dbReference type="NCBI Taxonomy" id="2785916"/>
    <lineage>
        <taxon>Bacteria</taxon>
        <taxon>Bacillati</taxon>
        <taxon>Actinomycetota</taxon>
        <taxon>Actinomycetes</taxon>
        <taxon>Mycobacteriales</taxon>
        <taxon>Nocardiaceae</taxon>
        <taxon>Nocardia</taxon>
    </lineage>
</organism>
<evidence type="ECO:0000256" key="1">
    <source>
        <dbReference type="SAM" id="MobiDB-lite"/>
    </source>
</evidence>
<dbReference type="Proteomes" id="UP000655751">
    <property type="component" value="Unassembled WGS sequence"/>
</dbReference>
<keyword evidence="3" id="KW-1185">Reference proteome</keyword>